<comment type="caution">
    <text evidence="3">The sequence shown here is derived from an EMBL/GenBank/DDBJ whole genome shotgun (WGS) entry which is preliminary data.</text>
</comment>
<gene>
    <name evidence="3" type="ORF">ENV54_01630</name>
</gene>
<feature type="compositionally biased region" description="Polar residues" evidence="1">
    <location>
        <begin position="58"/>
        <end position="69"/>
    </location>
</feature>
<evidence type="ECO:0000256" key="2">
    <source>
        <dbReference type="SAM" id="SignalP"/>
    </source>
</evidence>
<accession>A0A7C4AQ85</accession>
<reference evidence="3" key="1">
    <citation type="journal article" date="2020" name="mSystems">
        <title>Genome- and Community-Level Interaction Insights into Carbon Utilization and Element Cycling Functions of Hydrothermarchaeota in Hydrothermal Sediment.</title>
        <authorList>
            <person name="Zhou Z."/>
            <person name="Liu Y."/>
            <person name="Xu W."/>
            <person name="Pan J."/>
            <person name="Luo Z.H."/>
            <person name="Li M."/>
        </authorList>
    </citation>
    <scope>NUCLEOTIDE SEQUENCE [LARGE SCALE GENOMIC DNA]</scope>
    <source>
        <strain evidence="3">SpSt-769</strain>
    </source>
</reference>
<feature type="region of interest" description="Disordered" evidence="1">
    <location>
        <begin position="48"/>
        <end position="73"/>
    </location>
</feature>
<sequence length="120" mass="13010">MKPRIALIALITLVAAAEAFAQWGQPQAPENQPLPMYDTQYRGPMNVYGQPVFEPAPRQNNAQGQQTPNDGIIPMAASGLEAFGKYLWGYLPAPIRGEEPQILPPPGSGYVVRQVVPGLN</sequence>
<proteinExistence type="predicted"/>
<name>A0A7C4AQ85_9BACT</name>
<dbReference type="AlphaFoldDB" id="A0A7C4AQ85"/>
<feature type="chain" id="PRO_5028084822" evidence="2">
    <location>
        <begin position="22"/>
        <end position="120"/>
    </location>
</feature>
<feature type="signal peptide" evidence="2">
    <location>
        <begin position="1"/>
        <end position="21"/>
    </location>
</feature>
<dbReference type="EMBL" id="DTGT01000055">
    <property type="protein sequence ID" value="HGH59980.1"/>
    <property type="molecule type" value="Genomic_DNA"/>
</dbReference>
<keyword evidence="2" id="KW-0732">Signal</keyword>
<organism evidence="3">
    <name type="scientific">Desulfomonile tiedjei</name>
    <dbReference type="NCBI Taxonomy" id="2358"/>
    <lineage>
        <taxon>Bacteria</taxon>
        <taxon>Pseudomonadati</taxon>
        <taxon>Thermodesulfobacteriota</taxon>
        <taxon>Desulfomonilia</taxon>
        <taxon>Desulfomonilales</taxon>
        <taxon>Desulfomonilaceae</taxon>
        <taxon>Desulfomonile</taxon>
    </lineage>
</organism>
<protein>
    <submittedName>
        <fullName evidence="3">Uncharacterized protein</fullName>
    </submittedName>
</protein>
<evidence type="ECO:0000313" key="3">
    <source>
        <dbReference type="EMBL" id="HGH59980.1"/>
    </source>
</evidence>
<evidence type="ECO:0000256" key="1">
    <source>
        <dbReference type="SAM" id="MobiDB-lite"/>
    </source>
</evidence>